<gene>
    <name evidence="2" type="ORF">IZO911_LOCUS9340</name>
    <name evidence="3" type="ORF">KXQ929_LOCUS23451</name>
</gene>
<dbReference type="Proteomes" id="UP000663868">
    <property type="component" value="Unassembled WGS sequence"/>
</dbReference>
<evidence type="ECO:0000313" key="3">
    <source>
        <dbReference type="EMBL" id="CAF3912812.1"/>
    </source>
</evidence>
<feature type="transmembrane region" description="Helical" evidence="1">
    <location>
        <begin position="30"/>
        <end position="51"/>
    </location>
</feature>
<sequence length="439" mass="51639">MHTALSALIIMIMTIICLINTKNTDDCLRIVIEGIVILFLHQLYLIIYQLYYHINYENHRHGIQNKYKTSVNSITIGLEKRTLIPTRITLRHAFMSWTVKLNYIIHFFVCSFRTIALHLKLIQQPIANDKAVCEFILNTSAGLYTKFTQLSKNLELMEFSLDNFAFIEMINKYDNKLRISAEIEIHKESNGENKHYKIILFEFNGIKITDSNEQLTLIITVYAVVFHPMIHSFFDQLYNYGYKEHASPSHNRQILESVYDDLLLHGQYVNHVSWNFSGWLYGGSTKWMSILLEYNGCRIILPKHMKAVKILAEKSLAMNFMYRARKILFELIYKYQVPIDGELLFLSSIVHAVEHNEVWKSSSSYYQLLPTIAKEFHIPTLNSAWLNFIAHFLYGSSQYMFRNLLKDKREQNLFYGELYQLLHQINPYYADQVTLSISF</sequence>
<evidence type="ECO:0000313" key="2">
    <source>
        <dbReference type="EMBL" id="CAF0846224.1"/>
    </source>
</evidence>
<accession>A0A813VWV1</accession>
<dbReference type="AlphaFoldDB" id="A0A813VWV1"/>
<dbReference type="EMBL" id="CAJOBB010001865">
    <property type="protein sequence ID" value="CAF3912812.1"/>
    <property type="molecule type" value="Genomic_DNA"/>
</dbReference>
<protein>
    <submittedName>
        <fullName evidence="2">Uncharacterized protein</fullName>
    </submittedName>
</protein>
<feature type="transmembrane region" description="Helical" evidence="1">
    <location>
        <begin position="6"/>
        <end position="23"/>
    </location>
</feature>
<keyword evidence="1" id="KW-1133">Transmembrane helix</keyword>
<reference evidence="2" key="1">
    <citation type="submission" date="2021-02" db="EMBL/GenBank/DDBJ databases">
        <authorList>
            <person name="Nowell W R."/>
        </authorList>
    </citation>
    <scope>NUCLEOTIDE SEQUENCE</scope>
</reference>
<name>A0A813VWV1_9BILA</name>
<dbReference type="Proteomes" id="UP000663860">
    <property type="component" value="Unassembled WGS sequence"/>
</dbReference>
<comment type="caution">
    <text evidence="2">The sequence shown here is derived from an EMBL/GenBank/DDBJ whole genome shotgun (WGS) entry which is preliminary data.</text>
</comment>
<keyword evidence="1" id="KW-0472">Membrane</keyword>
<organism evidence="2 4">
    <name type="scientific">Adineta steineri</name>
    <dbReference type="NCBI Taxonomy" id="433720"/>
    <lineage>
        <taxon>Eukaryota</taxon>
        <taxon>Metazoa</taxon>
        <taxon>Spiralia</taxon>
        <taxon>Gnathifera</taxon>
        <taxon>Rotifera</taxon>
        <taxon>Eurotatoria</taxon>
        <taxon>Bdelloidea</taxon>
        <taxon>Adinetida</taxon>
        <taxon>Adinetidae</taxon>
        <taxon>Adineta</taxon>
    </lineage>
</organism>
<keyword evidence="1" id="KW-0812">Transmembrane</keyword>
<proteinExistence type="predicted"/>
<dbReference type="EMBL" id="CAJNOE010000065">
    <property type="protein sequence ID" value="CAF0846224.1"/>
    <property type="molecule type" value="Genomic_DNA"/>
</dbReference>
<evidence type="ECO:0000313" key="4">
    <source>
        <dbReference type="Proteomes" id="UP000663860"/>
    </source>
</evidence>
<evidence type="ECO:0000256" key="1">
    <source>
        <dbReference type="SAM" id="Phobius"/>
    </source>
</evidence>